<dbReference type="AlphaFoldDB" id="A0A140D8V1"/>
<dbReference type="Pfam" id="PF10979">
    <property type="entry name" value="DUF2786"/>
    <property type="match status" value="1"/>
</dbReference>
<dbReference type="RefSeq" id="WP_066798909.1">
    <property type="nucleotide sequence ID" value="NZ_CP014206.1"/>
</dbReference>
<sequence>MDHSHIIKKIQKLLSLASSDNEHEAAAAAAKAQALLSEYNLAMSDIPEQETRETKAERAKARTRQRLEDWAFALANHTADAFDCRYFHSADGHTVFVGVGADQEVCAWTFHYLYRTLLRMGSTYLREQCRRLRSNRSRDAARISYLNGVVYTVSKRLQAQKKVTPVTESALVPVKESAIEAEMPDDLRHREPKKRKVRDRDLLNGLRDGRAVPLSKPLNAAQRTVLQEG</sequence>
<dbReference type="EMBL" id="CP014206">
    <property type="protein sequence ID" value="AMK09618.1"/>
    <property type="molecule type" value="Genomic_DNA"/>
</dbReference>
<evidence type="ECO:0000313" key="4">
    <source>
        <dbReference type="EMBL" id="TDT86434.1"/>
    </source>
</evidence>
<dbReference type="OrthoDB" id="5465125at2"/>
<organism evidence="4 6">
    <name type="scientific">Pseudodesulfovibrio indicus</name>
    <dbReference type="NCBI Taxonomy" id="1716143"/>
    <lineage>
        <taxon>Bacteria</taxon>
        <taxon>Pseudomonadati</taxon>
        <taxon>Thermodesulfobacteriota</taxon>
        <taxon>Desulfovibrionia</taxon>
        <taxon>Desulfovibrionales</taxon>
        <taxon>Desulfovibrionaceae</taxon>
    </lineage>
</organism>
<dbReference type="Pfam" id="PF23771">
    <property type="entry name" value="DUF7168"/>
    <property type="match status" value="1"/>
</dbReference>
<dbReference type="KEGG" id="dej:AWY79_00095"/>
<evidence type="ECO:0000259" key="2">
    <source>
        <dbReference type="Pfam" id="PF23771"/>
    </source>
</evidence>
<reference evidence="3 5" key="1">
    <citation type="journal article" date="2016" name="Front. Microbiol.">
        <title>Genome Sequence of the Piezophilic, Mesophilic Sulfate-Reducing Bacterium Desulfovibrio indicus J2T.</title>
        <authorList>
            <person name="Cao J."/>
            <person name="Maignien L."/>
            <person name="Shao Z."/>
            <person name="Alain K."/>
            <person name="Jebbar M."/>
        </authorList>
    </citation>
    <scope>NUCLEOTIDE SEQUENCE [LARGE SCALE GENOMIC DNA]</scope>
    <source>
        <strain evidence="3 5">J2</strain>
    </source>
</reference>
<dbReference type="InterPro" id="IPR055592">
    <property type="entry name" value="DUF7168"/>
</dbReference>
<proteinExistence type="predicted"/>
<name>A0A140D8V1_9BACT</name>
<gene>
    <name evidence="3" type="ORF">AWY79_00095</name>
    <name evidence="4" type="ORF">EDC59_113110</name>
</gene>
<evidence type="ECO:0000313" key="3">
    <source>
        <dbReference type="EMBL" id="AMK09618.1"/>
    </source>
</evidence>
<evidence type="ECO:0000313" key="6">
    <source>
        <dbReference type="Proteomes" id="UP000295506"/>
    </source>
</evidence>
<dbReference type="EMBL" id="SOBK01000013">
    <property type="protein sequence ID" value="TDT86434.1"/>
    <property type="molecule type" value="Genomic_DNA"/>
</dbReference>
<feature type="domain" description="DUF2786" evidence="1">
    <location>
        <begin position="6"/>
        <end position="42"/>
    </location>
</feature>
<reference evidence="4 6" key="2">
    <citation type="submission" date="2019-03" db="EMBL/GenBank/DDBJ databases">
        <title>Genomic Encyclopedia of Type Strains, Phase IV (KMG-IV): sequencing the most valuable type-strain genomes for metagenomic binning, comparative biology and taxonomic classification.</title>
        <authorList>
            <person name="Goeker M."/>
        </authorList>
    </citation>
    <scope>NUCLEOTIDE SEQUENCE [LARGE SCALE GENOMIC DNA]</scope>
    <source>
        <strain evidence="4 6">DSM 101483</strain>
    </source>
</reference>
<accession>A0A140D8V1</accession>
<dbReference type="InterPro" id="IPR024498">
    <property type="entry name" value="DUF2786"/>
</dbReference>
<keyword evidence="5" id="KW-1185">Reference proteome</keyword>
<feature type="domain" description="DUF7168" evidence="2">
    <location>
        <begin position="51"/>
        <end position="183"/>
    </location>
</feature>
<evidence type="ECO:0000259" key="1">
    <source>
        <dbReference type="Pfam" id="PF10979"/>
    </source>
</evidence>
<dbReference type="Proteomes" id="UP000055611">
    <property type="component" value="Chromosome"/>
</dbReference>
<protein>
    <submittedName>
        <fullName evidence="4">Uncharacterized protein DUF2786</fullName>
    </submittedName>
</protein>
<evidence type="ECO:0000313" key="5">
    <source>
        <dbReference type="Proteomes" id="UP000055611"/>
    </source>
</evidence>
<dbReference type="Proteomes" id="UP000295506">
    <property type="component" value="Unassembled WGS sequence"/>
</dbReference>